<evidence type="ECO:0000313" key="2">
    <source>
        <dbReference type="EMBL" id="KAJ1257450.1"/>
    </source>
</evidence>
<feature type="transmembrane region" description="Helical" evidence="1">
    <location>
        <begin position="57"/>
        <end position="75"/>
    </location>
</feature>
<protein>
    <submittedName>
        <fullName evidence="2">Uncharacterized protein</fullName>
    </submittedName>
</protein>
<dbReference type="EMBL" id="MU629415">
    <property type="protein sequence ID" value="KAJ1257450.1"/>
    <property type="molecule type" value="Genomic_DNA"/>
</dbReference>
<proteinExistence type="predicted"/>
<keyword evidence="1" id="KW-0812">Transmembrane</keyword>
<comment type="caution">
    <text evidence="2">The sequence shown here is derived from an EMBL/GenBank/DDBJ whole genome shotgun (WGS) entry which is preliminary data.</text>
</comment>
<sequence length="134" mass="15013">MRCVGMWIRSLLVPPCGCETRSRPWRVWSVSPAAMDLLGLQPVLDGGDFLQLFSKPMCYSALLGLWMLAVVSVLFEQGLRGKSSVINIACDGHSASFGLFSSFVVRGSCAVWLPLYPLRMVLFMYECLYIFLTY</sequence>
<organism evidence="2 3">
    <name type="scientific">Paspalum vaginatum</name>
    <name type="common">seashore paspalum</name>
    <dbReference type="NCBI Taxonomy" id="158149"/>
    <lineage>
        <taxon>Eukaryota</taxon>
        <taxon>Viridiplantae</taxon>
        <taxon>Streptophyta</taxon>
        <taxon>Embryophyta</taxon>
        <taxon>Tracheophyta</taxon>
        <taxon>Spermatophyta</taxon>
        <taxon>Magnoliopsida</taxon>
        <taxon>Liliopsida</taxon>
        <taxon>Poales</taxon>
        <taxon>Poaceae</taxon>
        <taxon>PACMAD clade</taxon>
        <taxon>Panicoideae</taxon>
        <taxon>Andropogonodae</taxon>
        <taxon>Paspaleae</taxon>
        <taxon>Paspalinae</taxon>
        <taxon>Paspalum</taxon>
    </lineage>
</organism>
<keyword evidence="1" id="KW-0472">Membrane</keyword>
<dbReference type="AlphaFoldDB" id="A0A9W7XE20"/>
<evidence type="ECO:0000313" key="3">
    <source>
        <dbReference type="Proteomes" id="UP001164776"/>
    </source>
</evidence>
<name>A0A9W7XE20_9POAL</name>
<keyword evidence="3" id="KW-1185">Reference proteome</keyword>
<reference evidence="2 3" key="1">
    <citation type="submission" date="2022-10" db="EMBL/GenBank/DDBJ databases">
        <title>WGS assembly of Paspalum vaginatum 540-79.</title>
        <authorList>
            <person name="Sun G."/>
            <person name="Wase N."/>
            <person name="Shu S."/>
            <person name="Jenkins J."/>
            <person name="Zhou B."/>
            <person name="Torres-Rodriguez J."/>
            <person name="Chen C."/>
            <person name="Sandor L."/>
            <person name="Plott C."/>
            <person name="Yoshinga Y."/>
            <person name="Daum C."/>
            <person name="Qi P."/>
            <person name="Barry K."/>
            <person name="Lipzen A."/>
            <person name="Berry L."/>
            <person name="Pedersen C."/>
            <person name="Gottilla T."/>
            <person name="Foltz A."/>
            <person name="Yu H."/>
            <person name="O'Malley R."/>
            <person name="Zhang C."/>
            <person name="Devos K."/>
            <person name="Sigmon B."/>
            <person name="Yu B."/>
            <person name="Obata T."/>
            <person name="Schmutz J."/>
            <person name="Schnable J."/>
        </authorList>
    </citation>
    <scope>NUCLEOTIDE SEQUENCE [LARGE SCALE GENOMIC DNA]</scope>
    <source>
        <strain evidence="3">cv. 540-79</strain>
    </source>
</reference>
<gene>
    <name evidence="2" type="ORF">BS78_K016300</name>
</gene>
<accession>A0A9W7XE20</accession>
<evidence type="ECO:0000256" key="1">
    <source>
        <dbReference type="SAM" id="Phobius"/>
    </source>
</evidence>
<dbReference type="Proteomes" id="UP001164776">
    <property type="component" value="Unassembled WGS sequence"/>
</dbReference>
<keyword evidence="1" id="KW-1133">Transmembrane helix</keyword>